<dbReference type="AlphaFoldDB" id="A0A1R3JM31"/>
<protein>
    <submittedName>
        <fullName evidence="2">Uncharacterized protein</fullName>
    </submittedName>
</protein>
<reference evidence="3" key="1">
    <citation type="submission" date="2013-09" db="EMBL/GenBank/DDBJ databases">
        <title>Corchorus olitorius genome sequencing.</title>
        <authorList>
            <person name="Alam M."/>
            <person name="Haque M.S."/>
            <person name="Islam M.S."/>
            <person name="Emdad E.M."/>
            <person name="Islam M.M."/>
            <person name="Ahmed B."/>
            <person name="Halim A."/>
            <person name="Hossen Q.M.M."/>
            <person name="Hossain M.Z."/>
            <person name="Ahmed R."/>
            <person name="Khan M.M."/>
            <person name="Islam R."/>
            <person name="Rashid M.M."/>
            <person name="Khan S.A."/>
            <person name="Rahman M.S."/>
            <person name="Alam M."/>
            <person name="Yahiya A.S."/>
            <person name="Khan M.S."/>
            <person name="Azam M.S."/>
            <person name="Haque T."/>
            <person name="Lashkar M.Z.H."/>
            <person name="Akhand A.I."/>
            <person name="Morshed G."/>
            <person name="Roy S."/>
            <person name="Uddin K.S."/>
            <person name="Rabeya T."/>
            <person name="Hossain A.S."/>
            <person name="Chowdhury A."/>
            <person name="Snigdha A.R."/>
            <person name="Mortoza M.S."/>
            <person name="Matin S.A."/>
            <person name="Hoque S.M.E."/>
            <person name="Islam M.K."/>
            <person name="Roy D.K."/>
            <person name="Haider R."/>
            <person name="Moosa M.M."/>
            <person name="Elias S.M."/>
            <person name="Hasan A.M."/>
            <person name="Jahan S."/>
            <person name="Shafiuddin M."/>
            <person name="Mahmood N."/>
            <person name="Shommy N.S."/>
        </authorList>
    </citation>
    <scope>NUCLEOTIDE SEQUENCE [LARGE SCALE GENOMIC DNA]</scope>
    <source>
        <strain evidence="3">cv. O-4</strain>
    </source>
</reference>
<proteinExistence type="predicted"/>
<gene>
    <name evidence="2" type="ORF">COLO4_15651</name>
</gene>
<feature type="region of interest" description="Disordered" evidence="1">
    <location>
        <begin position="401"/>
        <end position="420"/>
    </location>
</feature>
<feature type="compositionally biased region" description="Basic and acidic residues" evidence="1">
    <location>
        <begin position="340"/>
        <end position="371"/>
    </location>
</feature>
<name>A0A1R3JM31_9ROSI</name>
<accession>A0A1R3JM31</accession>
<dbReference type="Proteomes" id="UP000187203">
    <property type="component" value="Unassembled WGS sequence"/>
</dbReference>
<feature type="region of interest" description="Disordered" evidence="1">
    <location>
        <begin position="289"/>
        <end position="308"/>
    </location>
</feature>
<evidence type="ECO:0000313" key="2">
    <source>
        <dbReference type="EMBL" id="OMO95840.1"/>
    </source>
</evidence>
<dbReference type="EMBL" id="AWUE01015764">
    <property type="protein sequence ID" value="OMO95840.1"/>
    <property type="molecule type" value="Genomic_DNA"/>
</dbReference>
<sequence>MALSPGEVLQIDWENRRPRNIHFLRVKISADLTVPLVPGCTLERDDGTSQWVRFRKMKERKANTKHWSHVSTFIWEICQISRMIMQGEIWSSKMSKPKHKKPHFNYHKMKIDWRIESKKEMNRLKKSQMKAKRSNDIPPHFDYKGNKIRDLDQRIERLQGELSQLMQRHPNQPSPLIDGNQQEQYPLSSIDDLVAEFHNSVERIQRIHARYEGDFQNQADYDDMMLVLEDENQAESSTMAERRSRETAEFQMNLLLNGENGDSLRLVGDGMYNFQMQDATNSLYPIQEGNKEQSQPQEITHQQEEDREAVLTPGYKCTVSEEDFVSAFLKDSPNDEEPGNNDKDQDQQERKGKRIRMDESHNNTDSEDGRRIRQRLQNLDVNEMVALMERQCQGDVRIRNGENNELGLRQFVPQQPPKSP</sequence>
<feature type="region of interest" description="Disordered" evidence="1">
    <location>
        <begin position="330"/>
        <end position="371"/>
    </location>
</feature>
<comment type="caution">
    <text evidence="2">The sequence shown here is derived from an EMBL/GenBank/DDBJ whole genome shotgun (WGS) entry which is preliminary data.</text>
</comment>
<organism evidence="2 3">
    <name type="scientific">Corchorus olitorius</name>
    <dbReference type="NCBI Taxonomy" id="93759"/>
    <lineage>
        <taxon>Eukaryota</taxon>
        <taxon>Viridiplantae</taxon>
        <taxon>Streptophyta</taxon>
        <taxon>Embryophyta</taxon>
        <taxon>Tracheophyta</taxon>
        <taxon>Spermatophyta</taxon>
        <taxon>Magnoliopsida</taxon>
        <taxon>eudicotyledons</taxon>
        <taxon>Gunneridae</taxon>
        <taxon>Pentapetalae</taxon>
        <taxon>rosids</taxon>
        <taxon>malvids</taxon>
        <taxon>Malvales</taxon>
        <taxon>Malvaceae</taxon>
        <taxon>Grewioideae</taxon>
        <taxon>Apeibeae</taxon>
        <taxon>Corchorus</taxon>
    </lineage>
</organism>
<evidence type="ECO:0000313" key="3">
    <source>
        <dbReference type="Proteomes" id="UP000187203"/>
    </source>
</evidence>
<evidence type="ECO:0000256" key="1">
    <source>
        <dbReference type="SAM" id="MobiDB-lite"/>
    </source>
</evidence>
<keyword evidence="3" id="KW-1185">Reference proteome</keyword>